<keyword evidence="1" id="KW-0378">Hydrolase</keyword>
<keyword evidence="3" id="KW-0812">Transmembrane</keyword>
<dbReference type="InterPro" id="IPR052016">
    <property type="entry name" value="Bact_Sigma-Reg"/>
</dbReference>
<feature type="transmembrane region" description="Helical" evidence="3">
    <location>
        <begin position="37"/>
        <end position="57"/>
    </location>
</feature>
<name>B4VRY4_9CYAN</name>
<keyword evidence="6" id="KW-1185">Reference proteome</keyword>
<dbReference type="SMART" id="SM00331">
    <property type="entry name" value="PP2C_SIG"/>
    <property type="match status" value="1"/>
</dbReference>
<accession>B4VRY4</accession>
<dbReference type="Pfam" id="PF00672">
    <property type="entry name" value="HAMP"/>
    <property type="match status" value="1"/>
</dbReference>
<dbReference type="HOGENOM" id="CLU_024986_0_0_3"/>
<keyword evidence="3" id="KW-1133">Transmembrane helix</keyword>
<protein>
    <submittedName>
        <fullName evidence="5">Stage II sporulation protein E</fullName>
    </submittedName>
</protein>
<evidence type="ECO:0000256" key="3">
    <source>
        <dbReference type="SAM" id="Phobius"/>
    </source>
</evidence>
<gene>
    <name evidence="5" type="ORF">MC7420_2191</name>
</gene>
<dbReference type="InterPro" id="IPR001932">
    <property type="entry name" value="PPM-type_phosphatase-like_dom"/>
</dbReference>
<dbReference type="GO" id="GO:0016020">
    <property type="term" value="C:membrane"/>
    <property type="evidence" value="ECO:0007669"/>
    <property type="project" value="InterPro"/>
</dbReference>
<keyword evidence="2" id="KW-0175">Coiled coil</keyword>
<evidence type="ECO:0000256" key="1">
    <source>
        <dbReference type="ARBA" id="ARBA00022801"/>
    </source>
</evidence>
<dbReference type="SMART" id="SM00304">
    <property type="entry name" value="HAMP"/>
    <property type="match status" value="1"/>
</dbReference>
<dbReference type="Pfam" id="PF07228">
    <property type="entry name" value="SpoIIE"/>
    <property type="match status" value="1"/>
</dbReference>
<feature type="transmembrane region" description="Helical" evidence="3">
    <location>
        <begin position="345"/>
        <end position="363"/>
    </location>
</feature>
<keyword evidence="3" id="KW-0472">Membrane</keyword>
<dbReference type="InterPro" id="IPR003660">
    <property type="entry name" value="HAMP_dom"/>
</dbReference>
<dbReference type="InterPro" id="IPR007891">
    <property type="entry name" value="CHASE3"/>
</dbReference>
<dbReference type="AlphaFoldDB" id="B4VRY4"/>
<dbReference type="STRING" id="118168.MC7420_2191"/>
<dbReference type="CDD" id="cd06225">
    <property type="entry name" value="HAMP"/>
    <property type="match status" value="1"/>
</dbReference>
<dbReference type="GO" id="GO:0007165">
    <property type="term" value="P:signal transduction"/>
    <property type="evidence" value="ECO:0007669"/>
    <property type="project" value="InterPro"/>
</dbReference>
<dbReference type="Gene3D" id="3.60.40.10">
    <property type="entry name" value="PPM-type phosphatase domain"/>
    <property type="match status" value="1"/>
</dbReference>
<evidence type="ECO:0000313" key="5">
    <source>
        <dbReference type="EMBL" id="EDX75187.1"/>
    </source>
</evidence>
<dbReference type="SUPFAM" id="SSF81606">
    <property type="entry name" value="PP2C-like"/>
    <property type="match status" value="1"/>
</dbReference>
<sequence length="696" mass="79106">MNSRLNAFKAKFLNDRVQANRRKLAAQLRNQKIGQKLNIAFGILMVMTFLVIGRNYLGGREAQVNINRTQNTRVPTALASAQAQANLLKMLSQVRAYVATGDPEYRYRYQGSRQKFEADLAQMEVLANHSASDIRDRVGKLKQTYQVWSQLPDQLIALRDDLLENQPALKLLDSQGKKPIIIIQREIEEMLDDQQTRSPSATNTALLRDMAEFQSSFALLISALQSYLVTRSPSFRFEYNALAQANQNAWQELVKKQQFLTAKQRTSFDEIANRRTEFFRLPPRMFEIVESDRYRQELFLLKTKAEPLAEDMLNQLDQIVTAQQLMLAQELKKANHSLNQAQLQTLIWGIFALILAIAMAFWLRRQIAEPIKRLTVVTRRLQDGDLSVKAAVNSTDEVGELADSFNCMSGQLQHAFVTLEDKVTERTAQLATANQEIQALNQKLKTENLRMSAQLDIVRQMQHLILPKTEELNCIEGLDIAGFMEPADEVGGDYYDVLYSDGVVTIGIGDVTGHGLESGILMLMTQMGVRTLKEIRETDPVRFLDTLNRTIYKNIQRMNSDKNLTLAILNYAQGQVSVSGQHEETIVVREGGKIERIDTINLGFPIGLEYEISEFIHHTLVPLNPGDGIVLYTDGITEAENINRIQYGIEKLCQVVHQNWQKSAEEIKQAVIDDVRRHIGQQKVFDDITLLVLKQQ</sequence>
<proteinExistence type="predicted"/>
<dbReference type="InterPro" id="IPR036457">
    <property type="entry name" value="PPM-type-like_dom_sf"/>
</dbReference>
<evidence type="ECO:0000313" key="6">
    <source>
        <dbReference type="Proteomes" id="UP000003835"/>
    </source>
</evidence>
<dbReference type="GO" id="GO:0016791">
    <property type="term" value="F:phosphatase activity"/>
    <property type="evidence" value="ECO:0007669"/>
    <property type="project" value="TreeGrafter"/>
</dbReference>
<dbReference type="PANTHER" id="PTHR43156">
    <property type="entry name" value="STAGE II SPORULATION PROTEIN E-RELATED"/>
    <property type="match status" value="1"/>
</dbReference>
<dbReference type="EMBL" id="DS989850">
    <property type="protein sequence ID" value="EDX75187.1"/>
    <property type="molecule type" value="Genomic_DNA"/>
</dbReference>
<dbReference type="Proteomes" id="UP000003835">
    <property type="component" value="Unassembled WGS sequence"/>
</dbReference>
<dbReference type="Pfam" id="PF05227">
    <property type="entry name" value="CHASE3"/>
    <property type="match status" value="1"/>
</dbReference>
<dbReference type="eggNOG" id="COG4191">
    <property type="taxonomic scope" value="Bacteria"/>
</dbReference>
<dbReference type="PROSITE" id="PS50885">
    <property type="entry name" value="HAMP"/>
    <property type="match status" value="1"/>
</dbReference>
<evidence type="ECO:0000259" key="4">
    <source>
        <dbReference type="PROSITE" id="PS50885"/>
    </source>
</evidence>
<dbReference type="Gene3D" id="6.10.340.10">
    <property type="match status" value="1"/>
</dbReference>
<reference evidence="5 6" key="1">
    <citation type="submission" date="2008-07" db="EMBL/GenBank/DDBJ databases">
        <authorList>
            <person name="Tandeau de Marsac N."/>
            <person name="Ferriera S."/>
            <person name="Johnson J."/>
            <person name="Kravitz S."/>
            <person name="Beeson K."/>
            <person name="Sutton G."/>
            <person name="Rogers Y.-H."/>
            <person name="Friedman R."/>
            <person name="Frazier M."/>
            <person name="Venter J.C."/>
        </authorList>
    </citation>
    <scope>NUCLEOTIDE SEQUENCE [LARGE SCALE GENOMIC DNA]</scope>
    <source>
        <strain evidence="5 6">PCC 7420</strain>
    </source>
</reference>
<organism evidence="5 6">
    <name type="scientific">Coleofasciculus chthonoplastes PCC 7420</name>
    <dbReference type="NCBI Taxonomy" id="118168"/>
    <lineage>
        <taxon>Bacteria</taxon>
        <taxon>Bacillati</taxon>
        <taxon>Cyanobacteriota</taxon>
        <taxon>Cyanophyceae</taxon>
        <taxon>Coleofasciculales</taxon>
        <taxon>Coleofasciculaceae</taxon>
        <taxon>Coleofasciculus</taxon>
    </lineage>
</organism>
<dbReference type="PANTHER" id="PTHR43156:SF2">
    <property type="entry name" value="STAGE II SPORULATION PROTEIN E"/>
    <property type="match status" value="1"/>
</dbReference>
<feature type="coiled-coil region" evidence="2">
    <location>
        <begin position="423"/>
        <end position="454"/>
    </location>
</feature>
<evidence type="ECO:0000256" key="2">
    <source>
        <dbReference type="SAM" id="Coils"/>
    </source>
</evidence>
<dbReference type="eggNOG" id="COG2208">
    <property type="taxonomic scope" value="Bacteria"/>
</dbReference>
<feature type="domain" description="HAMP" evidence="4">
    <location>
        <begin position="365"/>
        <end position="417"/>
    </location>
</feature>
<dbReference type="SUPFAM" id="SSF158472">
    <property type="entry name" value="HAMP domain-like"/>
    <property type="match status" value="1"/>
</dbReference>